<protein>
    <submittedName>
        <fullName evidence="4">Penicillin-binding protein 4</fullName>
    </submittedName>
</protein>
<dbReference type="InterPro" id="IPR012338">
    <property type="entry name" value="Beta-lactam/transpept-like"/>
</dbReference>
<dbReference type="InterPro" id="IPR037523">
    <property type="entry name" value="VOC_core"/>
</dbReference>
<dbReference type="SUPFAM" id="SSF56601">
    <property type="entry name" value="beta-lactamase/transpeptidase-like"/>
    <property type="match status" value="1"/>
</dbReference>
<keyword evidence="5" id="KW-1185">Reference proteome</keyword>
<name>A0A098EP74_9BACL</name>
<dbReference type="Gene3D" id="3.40.710.10">
    <property type="entry name" value="DD-peptidase/beta-lactamase superfamily"/>
    <property type="match status" value="1"/>
</dbReference>
<keyword evidence="2" id="KW-0472">Membrane</keyword>
<evidence type="ECO:0000259" key="3">
    <source>
        <dbReference type="PROSITE" id="PS51819"/>
    </source>
</evidence>
<gene>
    <name evidence="4" type="primary">pbpE</name>
    <name evidence="4" type="ORF">BN1080_03123</name>
</gene>
<evidence type="ECO:0000256" key="1">
    <source>
        <dbReference type="ARBA" id="ARBA00004370"/>
    </source>
</evidence>
<comment type="subcellular location">
    <subcellularLocation>
        <location evidence="1">Membrane</location>
    </subcellularLocation>
</comment>
<dbReference type="SUPFAM" id="SSF54593">
    <property type="entry name" value="Glyoxalase/Bleomycin resistance protein/Dihydroxybiphenyl dioxygenase"/>
    <property type="match status" value="1"/>
</dbReference>
<dbReference type="Proteomes" id="UP000043699">
    <property type="component" value="Unassembled WGS sequence"/>
</dbReference>
<dbReference type="Pfam" id="PF18711">
    <property type="entry name" value="TxDE"/>
    <property type="match status" value="1"/>
</dbReference>
<dbReference type="PANTHER" id="PTHR46825:SF11">
    <property type="entry name" value="PENICILLIN-BINDING PROTEIN 4"/>
    <property type="match status" value="1"/>
</dbReference>
<dbReference type="PROSITE" id="PS51819">
    <property type="entry name" value="VOC"/>
    <property type="match status" value="1"/>
</dbReference>
<organism evidence="4 5">
    <name type="scientific">Planococcus massiliensis</name>
    <dbReference type="NCBI Taxonomy" id="1499687"/>
    <lineage>
        <taxon>Bacteria</taxon>
        <taxon>Bacillati</taxon>
        <taxon>Bacillota</taxon>
        <taxon>Bacilli</taxon>
        <taxon>Bacillales</taxon>
        <taxon>Caryophanaceae</taxon>
        <taxon>Planococcus</taxon>
    </lineage>
</organism>
<dbReference type="AlphaFoldDB" id="A0A098EP74"/>
<dbReference type="PANTHER" id="PTHR46825">
    <property type="entry name" value="D-ALANYL-D-ALANINE-CARBOXYPEPTIDASE/ENDOPEPTIDASE AMPH"/>
    <property type="match status" value="1"/>
</dbReference>
<evidence type="ECO:0000313" key="4">
    <source>
        <dbReference type="EMBL" id="CEG24103.1"/>
    </source>
</evidence>
<feature type="domain" description="VOC" evidence="3">
    <location>
        <begin position="9"/>
        <end position="121"/>
    </location>
</feature>
<dbReference type="STRING" id="1499687.BN1080_03123"/>
<dbReference type="InterPro" id="IPR029068">
    <property type="entry name" value="Glyas_Bleomycin-R_OHBP_Dase"/>
</dbReference>
<dbReference type="GO" id="GO:0016020">
    <property type="term" value="C:membrane"/>
    <property type="evidence" value="ECO:0007669"/>
    <property type="project" value="UniProtKB-SubCell"/>
</dbReference>
<dbReference type="Gene3D" id="3.10.180.10">
    <property type="entry name" value="2,3-Dihydroxybiphenyl 1,2-Dioxygenase, domain 1"/>
    <property type="match status" value="1"/>
</dbReference>
<evidence type="ECO:0000256" key="2">
    <source>
        <dbReference type="ARBA" id="ARBA00023136"/>
    </source>
</evidence>
<evidence type="ECO:0000313" key="5">
    <source>
        <dbReference type="Proteomes" id="UP000043699"/>
    </source>
</evidence>
<dbReference type="InterPro" id="IPR040553">
    <property type="entry name" value="TxDE"/>
</dbReference>
<dbReference type="Pfam" id="PF00144">
    <property type="entry name" value="Beta-lactamase"/>
    <property type="match status" value="1"/>
</dbReference>
<dbReference type="InterPro" id="IPR001466">
    <property type="entry name" value="Beta-lactam-related"/>
</dbReference>
<proteinExistence type="predicted"/>
<dbReference type="EMBL" id="CCXS01000001">
    <property type="protein sequence ID" value="CEG24103.1"/>
    <property type="molecule type" value="Genomic_DNA"/>
</dbReference>
<dbReference type="InterPro" id="IPR050491">
    <property type="entry name" value="AmpC-like"/>
</dbReference>
<reference evidence="4 5" key="1">
    <citation type="submission" date="2014-09" db="EMBL/GenBank/DDBJ databases">
        <authorList>
            <person name="Urmite Genomes Urmite Genomes"/>
        </authorList>
    </citation>
    <scope>NUCLEOTIDE SEQUENCE [LARGE SCALE GENOMIC DNA]</scope>
    <source>
        <strain evidence="4 5">ES2</strain>
    </source>
</reference>
<accession>A0A098EP74</accession>
<sequence length="556" mass="62405">MLKARGDFMFKKVVLYTNRLEEMKGFYEYQMGFRIVEEDAASFTLAIGDSQLVFAESDRAAIYHFALNIPGNQFSLAKSWASSRVALNRQEGMDEIYYANFDADAFYFQDPAGNVVELIGRRNVDRMGNFSIDSLLNISEVSITTPHVKEVGEQLEDLEIPVRGNKGIDPAALNFLGSGDSFILLVAPKRIWYFSKQKSEVHPLSIELMDGRQIVIDEEGNYQQASAYNPISDGMEELDFSGAVLWKKEEPWSTAKGWADRANERPNAIDTRFGIASGCKIFTAVAICQLAEEGKLAFEDRLSALLPEIFPDFGVTIHQLLTHTSGIPDYFDEETMDDFEELWIQHPMYLMKTGMDFVPLFKDAPMMFEPGAKFHYNNAGFIALGLVVENLTGMAFTDYVEERIFARAGMAASGYFRMDQLPAQTAFGYIEEGTSWRTNQYALPIKGGADGGAYVTAEDMASFWESLMGAELMSREMAERLLTPHAGDEEGEYGYGVWIDRHESGVKKFHVMGYDPGVSFHSAYYPEDGSSLTVLSNRSKGAYDVVKLIERIRSND</sequence>